<feature type="transmembrane region" description="Helical" evidence="12">
    <location>
        <begin position="441"/>
        <end position="462"/>
    </location>
</feature>
<evidence type="ECO:0000313" key="16">
    <source>
        <dbReference type="Proteomes" id="UP000198948"/>
    </source>
</evidence>
<feature type="transmembrane region" description="Helical" evidence="12">
    <location>
        <begin position="337"/>
        <end position="358"/>
    </location>
</feature>
<accession>A0A1H9PTT8</accession>
<sequence length="471" mass="49899">MDKDKKLGELAKQILAGVGGKDNVAYVTHCMTRLRFNVKDSSLPNDEQLKAIPGVLGVAHSGGQLQIIIGQTVDQVYASICTLGGFSNSSPISENLDKPKEKLTFKRVGNNILDALAGCLTPLIPLLVAASMFKMVVAVFGPGMLNILTEKSDLYTLLTFVGDAGFYFFPIFIAYTASVKFKTTTVVAMLLGGIMIHPTLVQIATDGLPFTVYGIPAQAQVYSSTVIPIILAVWVMSYVEKFFKTYLPNSLKTIFAPTFTIAIMIPLTLVILGPAGNFIGQYISEGILAFGNLGGFAHLIAIGLIGALWQFLVMTGMHLLMITTMFMLFASNGSDNFVTLGAVAASMAVTGMCIGAALRIKNKEEKNLAWSYVIAGIIGGVTEPGLYGVAVKYKRPFWGLMAGGFAGAVYASLTGVTAYALVPVANFLALSAYAGGSTTNLINGIISGIISIVVAAVITYFVGVETKGQVE</sequence>
<dbReference type="Pfam" id="PF00367">
    <property type="entry name" value="PTS_EIIB"/>
    <property type="match status" value="1"/>
</dbReference>
<dbReference type="InterPro" id="IPR001996">
    <property type="entry name" value="PTS_IIB_1"/>
</dbReference>
<keyword evidence="5" id="KW-0808">Transferase</keyword>
<dbReference type="GO" id="GO:0015771">
    <property type="term" value="P:trehalose transport"/>
    <property type="evidence" value="ECO:0007669"/>
    <property type="project" value="TreeGrafter"/>
</dbReference>
<evidence type="ECO:0000313" key="15">
    <source>
        <dbReference type="EMBL" id="SER51189.1"/>
    </source>
</evidence>
<dbReference type="CDD" id="cd00212">
    <property type="entry name" value="PTS_IIB_glc"/>
    <property type="match status" value="1"/>
</dbReference>
<evidence type="ECO:0000256" key="12">
    <source>
        <dbReference type="SAM" id="Phobius"/>
    </source>
</evidence>
<feature type="active site" description="Phosphocysteine intermediate; for EIIB activity" evidence="11">
    <location>
        <position position="30"/>
    </location>
</feature>
<organism evidence="15 16">
    <name type="scientific">Isobaculum melis</name>
    <dbReference type="NCBI Taxonomy" id="142588"/>
    <lineage>
        <taxon>Bacteria</taxon>
        <taxon>Bacillati</taxon>
        <taxon>Bacillota</taxon>
        <taxon>Bacilli</taxon>
        <taxon>Lactobacillales</taxon>
        <taxon>Carnobacteriaceae</taxon>
        <taxon>Isobaculum</taxon>
    </lineage>
</organism>
<dbReference type="GO" id="GO:0016301">
    <property type="term" value="F:kinase activity"/>
    <property type="evidence" value="ECO:0007669"/>
    <property type="project" value="UniProtKB-KW"/>
</dbReference>
<dbReference type="Gene3D" id="3.30.1360.60">
    <property type="entry name" value="Glucose permease domain IIB"/>
    <property type="match status" value="1"/>
</dbReference>
<dbReference type="InterPro" id="IPR050558">
    <property type="entry name" value="PTS_Sugar-Specific_Components"/>
</dbReference>
<evidence type="ECO:0000256" key="6">
    <source>
        <dbReference type="ARBA" id="ARBA00022683"/>
    </source>
</evidence>
<dbReference type="SUPFAM" id="SSF55604">
    <property type="entry name" value="Glucose permease domain IIB"/>
    <property type="match status" value="1"/>
</dbReference>
<name>A0A1H9PTT8_9LACT</name>
<feature type="domain" description="PTS EIIB type-1" evidence="13">
    <location>
        <begin position="8"/>
        <end position="90"/>
    </location>
</feature>
<feature type="transmembrane region" description="Helical" evidence="12">
    <location>
        <begin position="287"/>
        <end position="305"/>
    </location>
</feature>
<dbReference type="PANTHER" id="PTHR30175:SF1">
    <property type="entry name" value="PTS SYSTEM ARBUTIN-, CELLOBIOSE-, AND SALICIN-SPECIFIC EIIBC COMPONENT-RELATED"/>
    <property type="match status" value="1"/>
</dbReference>
<reference evidence="15 16" key="1">
    <citation type="submission" date="2016-10" db="EMBL/GenBank/DDBJ databases">
        <authorList>
            <person name="de Groot N.N."/>
        </authorList>
    </citation>
    <scope>NUCLEOTIDE SEQUENCE [LARGE SCALE GENOMIC DNA]</scope>
    <source>
        <strain evidence="15 16">DSM 13760</strain>
    </source>
</reference>
<evidence type="ECO:0000256" key="2">
    <source>
        <dbReference type="ARBA" id="ARBA00022448"/>
    </source>
</evidence>
<evidence type="ECO:0000256" key="5">
    <source>
        <dbReference type="ARBA" id="ARBA00022679"/>
    </source>
</evidence>
<evidence type="ECO:0000259" key="14">
    <source>
        <dbReference type="PROSITE" id="PS51103"/>
    </source>
</evidence>
<keyword evidence="10 12" id="KW-0472">Membrane</keyword>
<comment type="subcellular location">
    <subcellularLocation>
        <location evidence="1">Cell membrane</location>
        <topology evidence="1">Multi-pass membrane protein</topology>
    </subcellularLocation>
</comment>
<keyword evidence="16" id="KW-1185">Reference proteome</keyword>
<evidence type="ECO:0000256" key="1">
    <source>
        <dbReference type="ARBA" id="ARBA00004651"/>
    </source>
</evidence>
<dbReference type="GO" id="GO:0005886">
    <property type="term" value="C:plasma membrane"/>
    <property type="evidence" value="ECO:0007669"/>
    <property type="project" value="UniProtKB-SubCell"/>
</dbReference>
<evidence type="ECO:0000256" key="11">
    <source>
        <dbReference type="PROSITE-ProRule" id="PRU00421"/>
    </source>
</evidence>
<dbReference type="GO" id="GO:0090589">
    <property type="term" value="F:protein-phosphocysteine-trehalose phosphotransferase system transporter activity"/>
    <property type="evidence" value="ECO:0007669"/>
    <property type="project" value="TreeGrafter"/>
</dbReference>
<evidence type="ECO:0000256" key="8">
    <source>
        <dbReference type="ARBA" id="ARBA00022777"/>
    </source>
</evidence>
<feature type="transmembrane region" description="Helical" evidence="12">
    <location>
        <begin position="312"/>
        <end position="331"/>
    </location>
</feature>
<protein>
    <submittedName>
        <fullName evidence="15">PTS system IIB component, Glc family /PTS system IIC component, Glc family</fullName>
    </submittedName>
</protein>
<feature type="transmembrane region" description="Helical" evidence="12">
    <location>
        <begin position="251"/>
        <end position="275"/>
    </location>
</feature>
<evidence type="ECO:0000256" key="9">
    <source>
        <dbReference type="ARBA" id="ARBA00022989"/>
    </source>
</evidence>
<feature type="transmembrane region" description="Helical" evidence="12">
    <location>
        <begin position="396"/>
        <end position="429"/>
    </location>
</feature>
<dbReference type="PROSITE" id="PS51103">
    <property type="entry name" value="PTS_EIIC_TYPE_1"/>
    <property type="match status" value="1"/>
</dbReference>
<keyword evidence="4" id="KW-0762">Sugar transport</keyword>
<feature type="transmembrane region" description="Helical" evidence="12">
    <location>
        <begin position="154"/>
        <end position="174"/>
    </location>
</feature>
<evidence type="ECO:0000256" key="10">
    <source>
        <dbReference type="ARBA" id="ARBA00023136"/>
    </source>
</evidence>
<dbReference type="AlphaFoldDB" id="A0A1H9PTT8"/>
<evidence type="ECO:0000256" key="3">
    <source>
        <dbReference type="ARBA" id="ARBA00022475"/>
    </source>
</evidence>
<keyword evidence="2" id="KW-0813">Transport</keyword>
<keyword evidence="3" id="KW-1003">Cell membrane</keyword>
<dbReference type="STRING" id="142588.SAMN04488559_101111"/>
<keyword evidence="9 12" id="KW-1133">Transmembrane helix</keyword>
<feature type="domain" description="PTS EIIC type-1" evidence="14">
    <location>
        <begin position="114"/>
        <end position="471"/>
    </location>
</feature>
<dbReference type="InterPro" id="IPR036878">
    <property type="entry name" value="Glu_permease_IIB"/>
</dbReference>
<feature type="transmembrane region" description="Helical" evidence="12">
    <location>
        <begin position="217"/>
        <end position="239"/>
    </location>
</feature>
<gene>
    <name evidence="15" type="ORF">SAMN04488559_101111</name>
</gene>
<feature type="transmembrane region" description="Helical" evidence="12">
    <location>
        <begin position="112"/>
        <end position="134"/>
    </location>
</feature>
<keyword evidence="8" id="KW-0418">Kinase</keyword>
<proteinExistence type="predicted"/>
<feature type="transmembrane region" description="Helical" evidence="12">
    <location>
        <begin position="370"/>
        <end position="390"/>
    </location>
</feature>
<dbReference type="Proteomes" id="UP000198948">
    <property type="component" value="Unassembled WGS sequence"/>
</dbReference>
<dbReference type="Pfam" id="PF02378">
    <property type="entry name" value="PTS_EIIC"/>
    <property type="match status" value="1"/>
</dbReference>
<dbReference type="InterPro" id="IPR013013">
    <property type="entry name" value="PTS_EIIC_1"/>
</dbReference>
<dbReference type="PROSITE" id="PS51098">
    <property type="entry name" value="PTS_EIIB_TYPE_1"/>
    <property type="match status" value="1"/>
</dbReference>
<dbReference type="EMBL" id="FOHA01000001">
    <property type="protein sequence ID" value="SER51189.1"/>
    <property type="molecule type" value="Genomic_DNA"/>
</dbReference>
<dbReference type="GO" id="GO:0008982">
    <property type="term" value="F:protein-N(PI)-phosphohistidine-sugar phosphotransferase activity"/>
    <property type="evidence" value="ECO:0007669"/>
    <property type="project" value="InterPro"/>
</dbReference>
<evidence type="ECO:0000256" key="4">
    <source>
        <dbReference type="ARBA" id="ARBA00022597"/>
    </source>
</evidence>
<dbReference type="InterPro" id="IPR018113">
    <property type="entry name" value="PTrfase_EIIB_Cys"/>
</dbReference>
<dbReference type="PROSITE" id="PS01035">
    <property type="entry name" value="PTS_EIIB_TYPE_1_CYS"/>
    <property type="match status" value="1"/>
</dbReference>
<dbReference type="FunFam" id="3.30.1360.60:FF:000001">
    <property type="entry name" value="PTS system glucose-specific IIBC component PtsG"/>
    <property type="match status" value="1"/>
</dbReference>
<evidence type="ECO:0000256" key="7">
    <source>
        <dbReference type="ARBA" id="ARBA00022692"/>
    </source>
</evidence>
<evidence type="ECO:0000259" key="13">
    <source>
        <dbReference type="PROSITE" id="PS51098"/>
    </source>
</evidence>
<keyword evidence="7 12" id="KW-0812">Transmembrane</keyword>
<dbReference type="GO" id="GO:0009401">
    <property type="term" value="P:phosphoenolpyruvate-dependent sugar phosphotransferase system"/>
    <property type="evidence" value="ECO:0007669"/>
    <property type="project" value="UniProtKB-KW"/>
</dbReference>
<dbReference type="InterPro" id="IPR003352">
    <property type="entry name" value="PTS_EIIC"/>
</dbReference>
<dbReference type="PANTHER" id="PTHR30175">
    <property type="entry name" value="PHOSPHOTRANSFERASE SYSTEM TRANSPORT PROTEIN"/>
    <property type="match status" value="1"/>
</dbReference>
<feature type="transmembrane region" description="Helical" evidence="12">
    <location>
        <begin position="186"/>
        <end position="205"/>
    </location>
</feature>
<keyword evidence="6" id="KW-0598">Phosphotransferase system</keyword>